<name>A0A382N6D7_9ZZZZ</name>
<reference evidence="3" key="1">
    <citation type="submission" date="2018-05" db="EMBL/GenBank/DDBJ databases">
        <authorList>
            <person name="Lanie J.A."/>
            <person name="Ng W.-L."/>
            <person name="Kazmierczak K.M."/>
            <person name="Andrzejewski T.M."/>
            <person name="Davidsen T.M."/>
            <person name="Wayne K.J."/>
            <person name="Tettelin H."/>
            <person name="Glass J.I."/>
            <person name="Rusch D."/>
            <person name="Podicherti R."/>
            <person name="Tsui H.-C.T."/>
            <person name="Winkler M.E."/>
        </authorList>
    </citation>
    <scope>NUCLEOTIDE SEQUENCE</scope>
</reference>
<keyword evidence="1" id="KW-0378">Hydrolase</keyword>
<gene>
    <name evidence="3" type="ORF">METZ01_LOCUS308611</name>
</gene>
<dbReference type="InterPro" id="IPR051325">
    <property type="entry name" value="Nudix_hydrolase_domain"/>
</dbReference>
<dbReference type="SUPFAM" id="SSF55811">
    <property type="entry name" value="Nudix"/>
    <property type="match status" value="1"/>
</dbReference>
<evidence type="ECO:0000259" key="2">
    <source>
        <dbReference type="PROSITE" id="PS51462"/>
    </source>
</evidence>
<sequence length="157" mass="18550">MPEIKVRVVDCYVYHQMDGEIQFLILKRNKDKLYEHLWQGVAGKIEKGEKAWQTAIRELKEETALNPKKMFIADHVSHFYETHGDRINLVPVFGIEVDSKGVILSDEHIEYKWVDFKEAFDTLVWNGQKKGIQTVYDMVSNHDERIRWTSVELKKEN</sequence>
<dbReference type="GO" id="GO:0004081">
    <property type="term" value="F:bis(5'-nucleosyl)-tetraphosphatase (asymmetrical) activity"/>
    <property type="evidence" value="ECO:0007669"/>
    <property type="project" value="TreeGrafter"/>
</dbReference>
<protein>
    <recommendedName>
        <fullName evidence="2">Nudix hydrolase domain-containing protein</fullName>
    </recommendedName>
</protein>
<feature type="domain" description="Nudix hydrolase" evidence="2">
    <location>
        <begin position="4"/>
        <end position="137"/>
    </location>
</feature>
<dbReference type="GO" id="GO:0006167">
    <property type="term" value="P:AMP biosynthetic process"/>
    <property type="evidence" value="ECO:0007669"/>
    <property type="project" value="TreeGrafter"/>
</dbReference>
<dbReference type="EMBL" id="UINC01097767">
    <property type="protein sequence ID" value="SVC55757.1"/>
    <property type="molecule type" value="Genomic_DNA"/>
</dbReference>
<dbReference type="CDD" id="cd04664">
    <property type="entry name" value="NUDIX_DHNTPase_like"/>
    <property type="match status" value="1"/>
</dbReference>
<dbReference type="GO" id="GO:0006754">
    <property type="term" value="P:ATP biosynthetic process"/>
    <property type="evidence" value="ECO:0007669"/>
    <property type="project" value="TreeGrafter"/>
</dbReference>
<accession>A0A382N6D7</accession>
<dbReference type="PANTHER" id="PTHR21340:SF0">
    <property type="entry name" value="BIS(5'-NUCLEOSYL)-TETRAPHOSPHATASE [ASYMMETRICAL]"/>
    <property type="match status" value="1"/>
</dbReference>
<dbReference type="Pfam" id="PF00293">
    <property type="entry name" value="NUDIX"/>
    <property type="match status" value="1"/>
</dbReference>
<proteinExistence type="predicted"/>
<organism evidence="3">
    <name type="scientific">marine metagenome</name>
    <dbReference type="NCBI Taxonomy" id="408172"/>
    <lineage>
        <taxon>unclassified sequences</taxon>
        <taxon>metagenomes</taxon>
        <taxon>ecological metagenomes</taxon>
    </lineage>
</organism>
<dbReference type="Gene3D" id="3.90.79.10">
    <property type="entry name" value="Nucleoside Triphosphate Pyrophosphohydrolase"/>
    <property type="match status" value="1"/>
</dbReference>
<dbReference type="PANTHER" id="PTHR21340">
    <property type="entry name" value="DIADENOSINE 5,5-P1,P4-TETRAPHOSPHATE PYROPHOSPHOHYDROLASE MUTT"/>
    <property type="match status" value="1"/>
</dbReference>
<dbReference type="AlphaFoldDB" id="A0A382N6D7"/>
<evidence type="ECO:0000256" key="1">
    <source>
        <dbReference type="ARBA" id="ARBA00022801"/>
    </source>
</evidence>
<dbReference type="InterPro" id="IPR000086">
    <property type="entry name" value="NUDIX_hydrolase_dom"/>
</dbReference>
<dbReference type="InterPro" id="IPR015797">
    <property type="entry name" value="NUDIX_hydrolase-like_dom_sf"/>
</dbReference>
<evidence type="ECO:0000313" key="3">
    <source>
        <dbReference type="EMBL" id="SVC55757.1"/>
    </source>
</evidence>
<dbReference type="PROSITE" id="PS51462">
    <property type="entry name" value="NUDIX"/>
    <property type="match status" value="1"/>
</dbReference>